<evidence type="ECO:0000256" key="2">
    <source>
        <dbReference type="ARBA" id="ARBA00006275"/>
    </source>
</evidence>
<evidence type="ECO:0000256" key="5">
    <source>
        <dbReference type="ARBA" id="ARBA00023237"/>
    </source>
</evidence>
<evidence type="ECO:0008006" key="10">
    <source>
        <dbReference type="Google" id="ProtNLM"/>
    </source>
</evidence>
<comment type="subcellular location">
    <subcellularLocation>
        <location evidence="1">Cell outer membrane</location>
    </subcellularLocation>
</comment>
<dbReference type="EMBL" id="AP019736">
    <property type="protein sequence ID" value="BBL07075.1"/>
    <property type="molecule type" value="Genomic_DNA"/>
</dbReference>
<keyword evidence="4" id="KW-0472">Membrane</keyword>
<evidence type="ECO:0000313" key="8">
    <source>
        <dbReference type="EMBL" id="BBL07075.1"/>
    </source>
</evidence>
<feature type="domain" description="SusD-like N-terminal" evidence="7">
    <location>
        <begin position="22"/>
        <end position="233"/>
    </location>
</feature>
<dbReference type="PROSITE" id="PS51257">
    <property type="entry name" value="PROKAR_LIPOPROTEIN"/>
    <property type="match status" value="1"/>
</dbReference>
<dbReference type="InterPro" id="IPR033985">
    <property type="entry name" value="SusD-like_N"/>
</dbReference>
<dbReference type="Pfam" id="PF14322">
    <property type="entry name" value="SusD-like_3"/>
    <property type="match status" value="1"/>
</dbReference>
<sequence length="561" mass="62841">MKRIIEIFLVTLGLALSAGCSEFLDTVPDNRTTIDTPKKISQLLATAYPDRTYMTLIEHRCDGYTDFGSTFQGMQPDAAFDNVVSAFLWDEFTRSESGNDTNEQYWTSAYNAIAVANHALEAIEQLPDPGAASLQKGEALLARAYAHFCLLTLFADFFDTNNLAANPGIPYVTEPETVVIKHYDRETAAQTLEHVLKDLEEGMQLVGGSSDYDQPKFHFTRDAAAALGARIALFSRNYNDVIRYANMLLPTPTQHFALSYTDDTPVLNADGSPAQGVDPNDAADQFMRSNLHDWRTYIKSGNPDQMGTDFTSASANANLLLTECVTLAYREMVGTAYVRHAMERTAMVTLLTENVTGDPWIFQNVAYQWNGGRTYWLPKFYEDFKIDNPVAQTGVPYSKCALLRLEEVLLARAEAYAMLGNYDGALDDLNMFAACRIDDYAYGPNTLYKDKLTDYYTAQLNAPDHFINSAYNAGRFKAGDEGNVQKALILTVLDFRRIEFLYEGIRYWDVLRWNIPVTHTTIDGATSTLTPDDDRRILQIPQIATASGIQLNDMVNIPYPW</sequence>
<evidence type="ECO:0000313" key="9">
    <source>
        <dbReference type="Proteomes" id="UP000319374"/>
    </source>
</evidence>
<dbReference type="Pfam" id="PF07980">
    <property type="entry name" value="SusD_RagB"/>
    <property type="match status" value="1"/>
</dbReference>
<dbReference type="InterPro" id="IPR011990">
    <property type="entry name" value="TPR-like_helical_dom_sf"/>
</dbReference>
<keyword evidence="5" id="KW-0998">Cell outer membrane</keyword>
<gene>
    <name evidence="8" type="ORF">A5CPEGH6_17130</name>
</gene>
<proteinExistence type="inferred from homology"/>
<dbReference type="GO" id="GO:0009279">
    <property type="term" value="C:cell outer membrane"/>
    <property type="evidence" value="ECO:0007669"/>
    <property type="project" value="UniProtKB-SubCell"/>
</dbReference>
<dbReference type="GeneID" id="98673701"/>
<dbReference type="Proteomes" id="UP000319374">
    <property type="component" value="Chromosome"/>
</dbReference>
<reference evidence="9" key="1">
    <citation type="submission" date="2019-06" db="EMBL/GenBank/DDBJ databases">
        <title>Alistipes onderdonkii subsp. vulgaris subsp. nov., Alistipes dispar sp. nov. and Alistipes communis sp. nov., isolated from human faeces, and creation of Alistipes onderdonkii subsp. onderdonkii subsp. nov.</title>
        <authorList>
            <person name="Sakamoto M."/>
            <person name="Ikeyama N."/>
            <person name="Ogata Y."/>
            <person name="Suda W."/>
            <person name="Iino T."/>
            <person name="Hattori M."/>
            <person name="Ohkuma M."/>
        </authorList>
    </citation>
    <scope>NUCLEOTIDE SEQUENCE [LARGE SCALE GENOMIC DNA]</scope>
    <source>
        <strain evidence="9">5CPEGH6</strain>
    </source>
</reference>
<evidence type="ECO:0000259" key="6">
    <source>
        <dbReference type="Pfam" id="PF07980"/>
    </source>
</evidence>
<evidence type="ECO:0000256" key="4">
    <source>
        <dbReference type="ARBA" id="ARBA00023136"/>
    </source>
</evidence>
<keyword evidence="9" id="KW-1185">Reference proteome</keyword>
<dbReference type="Gene3D" id="1.25.40.390">
    <property type="match status" value="1"/>
</dbReference>
<name>A0A4Y1X220_9BACT</name>
<organism evidence="8 9">
    <name type="scientific">Alistipes dispar</name>
    <dbReference type="NCBI Taxonomy" id="2585119"/>
    <lineage>
        <taxon>Bacteria</taxon>
        <taxon>Pseudomonadati</taxon>
        <taxon>Bacteroidota</taxon>
        <taxon>Bacteroidia</taxon>
        <taxon>Bacteroidales</taxon>
        <taxon>Rikenellaceae</taxon>
        <taxon>Alistipes</taxon>
    </lineage>
</organism>
<dbReference type="AlphaFoldDB" id="A0A4Y1X220"/>
<accession>A0A4Y1X220</accession>
<dbReference type="KEGG" id="ada:A5CPEGH6_17130"/>
<protein>
    <recommendedName>
        <fullName evidence="10">RagB/SusD family nutrient uptake outer membrane protein</fullName>
    </recommendedName>
</protein>
<dbReference type="RefSeq" id="WP_141429076.1">
    <property type="nucleotide sequence ID" value="NZ_AP019736.1"/>
</dbReference>
<dbReference type="InterPro" id="IPR012944">
    <property type="entry name" value="SusD_RagB_dom"/>
</dbReference>
<evidence type="ECO:0000259" key="7">
    <source>
        <dbReference type="Pfam" id="PF14322"/>
    </source>
</evidence>
<dbReference type="OrthoDB" id="1147023at2"/>
<keyword evidence="3" id="KW-0732">Signal</keyword>
<dbReference type="SUPFAM" id="SSF48452">
    <property type="entry name" value="TPR-like"/>
    <property type="match status" value="1"/>
</dbReference>
<evidence type="ECO:0000256" key="1">
    <source>
        <dbReference type="ARBA" id="ARBA00004442"/>
    </source>
</evidence>
<evidence type="ECO:0000256" key="3">
    <source>
        <dbReference type="ARBA" id="ARBA00022729"/>
    </source>
</evidence>
<feature type="domain" description="RagB/SusD" evidence="6">
    <location>
        <begin position="375"/>
        <end position="518"/>
    </location>
</feature>
<comment type="similarity">
    <text evidence="2">Belongs to the SusD family.</text>
</comment>